<name>A0A0F4Q3U8_9GAMM</name>
<organism evidence="2 3">
    <name type="scientific">Pseudoalteromonas ruthenica</name>
    <dbReference type="NCBI Taxonomy" id="151081"/>
    <lineage>
        <taxon>Bacteria</taxon>
        <taxon>Pseudomonadati</taxon>
        <taxon>Pseudomonadota</taxon>
        <taxon>Gammaproteobacteria</taxon>
        <taxon>Alteromonadales</taxon>
        <taxon>Pseudoalteromonadaceae</taxon>
        <taxon>Pseudoalteromonas</taxon>
    </lineage>
</organism>
<dbReference type="AlphaFoldDB" id="A0A0F4Q3U8"/>
<feature type="region of interest" description="Disordered" evidence="1">
    <location>
        <begin position="51"/>
        <end position="76"/>
    </location>
</feature>
<dbReference type="eggNOG" id="ENOG502Z9N6">
    <property type="taxonomic scope" value="Bacteria"/>
</dbReference>
<protein>
    <submittedName>
        <fullName evidence="2">Uncharacterized protein</fullName>
    </submittedName>
</protein>
<dbReference type="GeneID" id="58227887"/>
<evidence type="ECO:0000313" key="3">
    <source>
        <dbReference type="Proteomes" id="UP000033664"/>
    </source>
</evidence>
<reference evidence="2 3" key="1">
    <citation type="journal article" date="2015" name="BMC Genomics">
        <title>Genome mining reveals unlocked bioactive potential of marine Gram-negative bacteria.</title>
        <authorList>
            <person name="Machado H."/>
            <person name="Sonnenschein E.C."/>
            <person name="Melchiorsen J."/>
            <person name="Gram L."/>
        </authorList>
    </citation>
    <scope>NUCLEOTIDE SEQUENCE [LARGE SCALE GENOMIC DNA]</scope>
    <source>
        <strain evidence="2 3">S3137</strain>
    </source>
</reference>
<feature type="region of interest" description="Disordered" evidence="1">
    <location>
        <begin position="209"/>
        <end position="238"/>
    </location>
</feature>
<evidence type="ECO:0000256" key="1">
    <source>
        <dbReference type="SAM" id="MobiDB-lite"/>
    </source>
</evidence>
<keyword evidence="3" id="KW-1185">Reference proteome</keyword>
<proteinExistence type="predicted"/>
<sequence length="238" mass="25966">MRWIFLALISVSAGALLWIYLGQQGPSTHHNATIETPEQQPPVAQISIHKQAVTEPKSSPQPLLKTPAKHDKHQPTDFGVASVNKVSKTAQAKLQEAGVIPTDLRNEAYVEFDLSALRALEAGDTFELMIPQTQESFVAEVNNVSVAENGDRSVFGAVTGAGGRFHTTVLTVGKDAVYGQLTAPSGNYVFESKNEHGWIAAKRDLYRQHQEQEVHASSHQADANPENFNPQFTTTPTN</sequence>
<dbReference type="Proteomes" id="UP000033664">
    <property type="component" value="Unassembled WGS sequence"/>
</dbReference>
<feature type="compositionally biased region" description="Low complexity" evidence="1">
    <location>
        <begin position="224"/>
        <end position="238"/>
    </location>
</feature>
<comment type="caution">
    <text evidence="2">The sequence shown here is derived from an EMBL/GenBank/DDBJ whole genome shotgun (WGS) entry which is preliminary data.</text>
</comment>
<accession>A0A0F4Q3U8</accession>
<dbReference type="EMBL" id="JXXZ01000004">
    <property type="protein sequence ID" value="KJZ01232.1"/>
    <property type="molecule type" value="Genomic_DNA"/>
</dbReference>
<dbReference type="PATRIC" id="fig|151081.8.peg.75"/>
<dbReference type="RefSeq" id="WP_045978103.1">
    <property type="nucleotide sequence ID" value="NZ_JXXY01000001.1"/>
</dbReference>
<gene>
    <name evidence="2" type="ORF">TW72_05210</name>
</gene>
<evidence type="ECO:0000313" key="2">
    <source>
        <dbReference type="EMBL" id="KJZ01232.1"/>
    </source>
</evidence>